<feature type="transmembrane region" description="Helical" evidence="5">
    <location>
        <begin position="426"/>
        <end position="450"/>
    </location>
</feature>
<gene>
    <name evidence="7" type="ORF">ANANG_G00139490</name>
</gene>
<keyword evidence="8" id="KW-1185">Reference proteome</keyword>
<evidence type="ECO:0000256" key="3">
    <source>
        <dbReference type="ARBA" id="ARBA00022989"/>
    </source>
</evidence>
<dbReference type="PANTHER" id="PTHR10924">
    <property type="entry name" value="MAJOR FACILITATOR SUPERFAMILY PROTEIN-RELATED"/>
    <property type="match status" value="1"/>
</dbReference>
<feature type="transmembrane region" description="Helical" evidence="5">
    <location>
        <begin position="289"/>
        <end position="313"/>
    </location>
</feature>
<dbReference type="PANTHER" id="PTHR10924:SF6">
    <property type="entry name" value="SOLUTE CARRIER FAMILY 49 MEMBER A3"/>
    <property type="match status" value="1"/>
</dbReference>
<dbReference type="GO" id="GO:0016020">
    <property type="term" value="C:membrane"/>
    <property type="evidence" value="ECO:0007669"/>
    <property type="project" value="UniProtKB-SubCell"/>
</dbReference>
<dbReference type="InterPro" id="IPR049680">
    <property type="entry name" value="FLVCR1-2_SLC49-like"/>
</dbReference>
<organism evidence="7 8">
    <name type="scientific">Anguilla anguilla</name>
    <name type="common">European freshwater eel</name>
    <name type="synonym">Muraena anguilla</name>
    <dbReference type="NCBI Taxonomy" id="7936"/>
    <lineage>
        <taxon>Eukaryota</taxon>
        <taxon>Metazoa</taxon>
        <taxon>Chordata</taxon>
        <taxon>Craniata</taxon>
        <taxon>Vertebrata</taxon>
        <taxon>Euteleostomi</taxon>
        <taxon>Actinopterygii</taxon>
        <taxon>Neopterygii</taxon>
        <taxon>Teleostei</taxon>
        <taxon>Anguilliformes</taxon>
        <taxon>Anguillidae</taxon>
        <taxon>Anguilla</taxon>
    </lineage>
</organism>
<comment type="subcellular location">
    <subcellularLocation>
        <location evidence="1">Membrane</location>
        <topology evidence="1">Multi-pass membrane protein</topology>
    </subcellularLocation>
</comment>
<feature type="transmembrane region" description="Helical" evidence="5">
    <location>
        <begin position="133"/>
        <end position="153"/>
    </location>
</feature>
<feature type="transmembrane region" description="Helical" evidence="5">
    <location>
        <begin position="36"/>
        <end position="56"/>
    </location>
</feature>
<feature type="transmembrane region" description="Helical" evidence="5">
    <location>
        <begin position="200"/>
        <end position="222"/>
    </location>
</feature>
<keyword evidence="2 5" id="KW-0812">Transmembrane</keyword>
<dbReference type="Pfam" id="PF07690">
    <property type="entry name" value="MFS_1"/>
    <property type="match status" value="1"/>
</dbReference>
<dbReference type="SUPFAM" id="SSF103473">
    <property type="entry name" value="MFS general substrate transporter"/>
    <property type="match status" value="1"/>
</dbReference>
<feature type="transmembrane region" description="Helical" evidence="5">
    <location>
        <begin position="325"/>
        <end position="343"/>
    </location>
</feature>
<evidence type="ECO:0000256" key="2">
    <source>
        <dbReference type="ARBA" id="ARBA00022692"/>
    </source>
</evidence>
<proteinExistence type="predicted"/>
<protein>
    <recommendedName>
        <fullName evidence="6">Major facilitator superfamily (MFS) profile domain-containing protein</fullName>
    </recommendedName>
</protein>
<keyword evidence="3 5" id="KW-1133">Transmembrane helix</keyword>
<dbReference type="CDD" id="cd17399">
    <property type="entry name" value="MFS_MFSD7"/>
    <property type="match status" value="1"/>
</dbReference>
<dbReference type="InterPro" id="IPR011701">
    <property type="entry name" value="MFS"/>
</dbReference>
<dbReference type="PROSITE" id="PS50850">
    <property type="entry name" value="MFS"/>
    <property type="match status" value="1"/>
</dbReference>
<dbReference type="AlphaFoldDB" id="A0A9D3RW82"/>
<reference evidence="7" key="1">
    <citation type="submission" date="2021-01" db="EMBL/GenBank/DDBJ databases">
        <title>A chromosome-scale assembly of European eel, Anguilla anguilla.</title>
        <authorList>
            <person name="Henkel C."/>
            <person name="Jong-Raadsen S.A."/>
            <person name="Dufour S."/>
            <person name="Weltzien F.-A."/>
            <person name="Palstra A.P."/>
            <person name="Pelster B."/>
            <person name="Spaink H.P."/>
            <person name="Van Den Thillart G.E."/>
            <person name="Jansen H."/>
            <person name="Zahm M."/>
            <person name="Klopp C."/>
            <person name="Cedric C."/>
            <person name="Louis A."/>
            <person name="Berthelot C."/>
            <person name="Parey E."/>
            <person name="Roest Crollius H."/>
            <person name="Montfort J."/>
            <person name="Robinson-Rechavi M."/>
            <person name="Bucao C."/>
            <person name="Bouchez O."/>
            <person name="Gislard M."/>
            <person name="Lluch J."/>
            <person name="Milhes M."/>
            <person name="Lampietro C."/>
            <person name="Lopez Roques C."/>
            <person name="Donnadieu C."/>
            <person name="Braasch I."/>
            <person name="Desvignes T."/>
            <person name="Postlethwait J."/>
            <person name="Bobe J."/>
            <person name="Guiguen Y."/>
            <person name="Dirks R."/>
        </authorList>
    </citation>
    <scope>NUCLEOTIDE SEQUENCE</scope>
    <source>
        <strain evidence="7">Tag_6206</strain>
        <tissue evidence="7">Liver</tissue>
    </source>
</reference>
<evidence type="ECO:0000259" key="6">
    <source>
        <dbReference type="PROSITE" id="PS50850"/>
    </source>
</evidence>
<sequence>MEINWDLGPEEVGNNADPSQETKNLLGGFKVYKRRWFILSVVCMLNCSNAVIWLSFAPVANLTARYLGASLDQVNWLSLVYMVVAVPFCFVTTWMLDTLGLRISLILGSWLNMVGSGLRFLSILSSLPQSVRYFPLLMGGQTLCALAQTLIIFSPTKLAALWFPQHQRATANMIASMSNPIGLLLANIFSPIIVGQDMNIPLMLGIYAIPAVVACILATLGIRESVPPSPPSASAESSNSEPFLQGIKLLLMNRAYMILLLCMGSGIAVFTCFSTVLDQILCVKGYSDEFAGICGALFILFGVVGAAFLGFYVDRSKKFIEATKIGMSLCALACIGFAVVSQLRDQKAAVAVLCSLFGFFGFSLYPVAMELSVESSYPVGEASSSGLLFISGQIQSIIYMVILQALTKPIADSPFSTCGTGESQGLSWRVPVLVMAGLWSVGTCCFVLFFHTEYRRLRAEADAIITTETEPGRSQSTREA</sequence>
<feature type="transmembrane region" description="Helical" evidence="5">
    <location>
        <begin position="103"/>
        <end position="121"/>
    </location>
</feature>
<evidence type="ECO:0000313" key="7">
    <source>
        <dbReference type="EMBL" id="KAG5845473.1"/>
    </source>
</evidence>
<evidence type="ECO:0000256" key="5">
    <source>
        <dbReference type="SAM" id="Phobius"/>
    </source>
</evidence>
<dbReference type="EMBL" id="JAFIRN010000007">
    <property type="protein sequence ID" value="KAG5845473.1"/>
    <property type="molecule type" value="Genomic_DNA"/>
</dbReference>
<keyword evidence="4 5" id="KW-0472">Membrane</keyword>
<name>A0A9D3RW82_ANGAN</name>
<dbReference type="InterPro" id="IPR020846">
    <property type="entry name" value="MFS_dom"/>
</dbReference>
<feature type="transmembrane region" description="Helical" evidence="5">
    <location>
        <begin position="255"/>
        <end position="277"/>
    </location>
</feature>
<feature type="transmembrane region" description="Helical" evidence="5">
    <location>
        <begin position="76"/>
        <end position="96"/>
    </location>
</feature>
<dbReference type="Proteomes" id="UP001044222">
    <property type="component" value="Chromosome 7"/>
</dbReference>
<accession>A0A9D3RW82</accession>
<dbReference type="GO" id="GO:0022857">
    <property type="term" value="F:transmembrane transporter activity"/>
    <property type="evidence" value="ECO:0007669"/>
    <property type="project" value="InterPro"/>
</dbReference>
<dbReference type="InterPro" id="IPR036259">
    <property type="entry name" value="MFS_trans_sf"/>
</dbReference>
<evidence type="ECO:0000256" key="1">
    <source>
        <dbReference type="ARBA" id="ARBA00004141"/>
    </source>
</evidence>
<dbReference type="Gene3D" id="1.20.1250.20">
    <property type="entry name" value="MFS general substrate transporter like domains"/>
    <property type="match status" value="2"/>
</dbReference>
<evidence type="ECO:0000256" key="4">
    <source>
        <dbReference type="ARBA" id="ARBA00023136"/>
    </source>
</evidence>
<feature type="transmembrane region" description="Helical" evidence="5">
    <location>
        <begin position="174"/>
        <end position="194"/>
    </location>
</feature>
<feature type="transmembrane region" description="Helical" evidence="5">
    <location>
        <begin position="349"/>
        <end position="367"/>
    </location>
</feature>
<feature type="domain" description="Major facilitator superfamily (MFS) profile" evidence="6">
    <location>
        <begin position="35"/>
        <end position="455"/>
    </location>
</feature>
<comment type="caution">
    <text evidence="7">The sequence shown here is derived from an EMBL/GenBank/DDBJ whole genome shotgun (WGS) entry which is preliminary data.</text>
</comment>
<evidence type="ECO:0000313" key="8">
    <source>
        <dbReference type="Proteomes" id="UP001044222"/>
    </source>
</evidence>